<accession>U3GSE6</accession>
<evidence type="ECO:0000256" key="2">
    <source>
        <dbReference type="ARBA" id="ARBA00022679"/>
    </source>
</evidence>
<comment type="pathway">
    <text evidence="1 6">Purine metabolism; IMP biosynthesis via de novo pathway; N(2)-formyl-N(1)-(5-phospho-D-ribosyl)glycinamide from N(1)-(5-phospho-D-ribosyl)glycinamide (10-formyl THF route): step 1/1.</text>
</comment>
<keyword evidence="3 6" id="KW-0658">Purine biosynthesis</keyword>
<dbReference type="KEGG" id="caz:CARG_02770"/>
<evidence type="ECO:0000256" key="1">
    <source>
        <dbReference type="ARBA" id="ARBA00005054"/>
    </source>
</evidence>
<comment type="catalytic activity">
    <reaction evidence="5 6">
        <text>N(1)-(5-phospho-beta-D-ribosyl)glycinamide + (6R)-10-formyltetrahydrofolate = N(2)-formyl-N(1)-(5-phospho-beta-D-ribosyl)glycinamide + (6S)-5,6,7,8-tetrahydrofolate + H(+)</text>
        <dbReference type="Rhea" id="RHEA:15053"/>
        <dbReference type="ChEBI" id="CHEBI:15378"/>
        <dbReference type="ChEBI" id="CHEBI:57453"/>
        <dbReference type="ChEBI" id="CHEBI:143788"/>
        <dbReference type="ChEBI" id="CHEBI:147286"/>
        <dbReference type="ChEBI" id="CHEBI:195366"/>
        <dbReference type="EC" id="2.1.2.2"/>
    </reaction>
</comment>
<keyword evidence="2 6" id="KW-0808">Transferase</keyword>
<dbReference type="PANTHER" id="PTHR43369">
    <property type="entry name" value="PHOSPHORIBOSYLGLYCINAMIDE FORMYLTRANSFERASE"/>
    <property type="match status" value="1"/>
</dbReference>
<dbReference type="eggNOG" id="COG0299">
    <property type="taxonomic scope" value="Bacteria"/>
</dbReference>
<dbReference type="GO" id="GO:0004644">
    <property type="term" value="F:phosphoribosylglycinamide formyltransferase activity"/>
    <property type="evidence" value="ECO:0007669"/>
    <property type="project" value="UniProtKB-UniRule"/>
</dbReference>
<dbReference type="CDD" id="cd08645">
    <property type="entry name" value="FMT_core_GART"/>
    <property type="match status" value="1"/>
</dbReference>
<feature type="binding site" evidence="6">
    <location>
        <position position="71"/>
    </location>
    <ligand>
        <name>(6R)-10-formyltetrahydrofolate</name>
        <dbReference type="ChEBI" id="CHEBI:195366"/>
    </ligand>
</feature>
<dbReference type="InterPro" id="IPR002376">
    <property type="entry name" value="Formyl_transf_N"/>
</dbReference>
<dbReference type="AlphaFoldDB" id="U3GSE6"/>
<protein>
    <recommendedName>
        <fullName evidence="6">Phosphoribosylglycinamide formyltransferase</fullName>
        <ecNumber evidence="6">2.1.2.2</ecNumber>
    </recommendedName>
    <alternativeName>
        <fullName evidence="6">5'-phosphoribosylglycinamide transformylase</fullName>
    </alternativeName>
    <alternativeName>
        <fullName evidence="6">GAR transformylase</fullName>
        <shortName evidence="6">GART</shortName>
    </alternativeName>
</protein>
<dbReference type="EC" id="2.1.2.2" evidence="6"/>
<name>U3GSE6_9CORY</name>
<evidence type="ECO:0000256" key="3">
    <source>
        <dbReference type="ARBA" id="ARBA00022755"/>
    </source>
</evidence>
<dbReference type="EMBL" id="CP006365">
    <property type="protein sequence ID" value="AGU14189.1"/>
    <property type="molecule type" value="Genomic_DNA"/>
</dbReference>
<evidence type="ECO:0000313" key="9">
    <source>
        <dbReference type="Proteomes" id="UP000016943"/>
    </source>
</evidence>
<reference evidence="8 9" key="1">
    <citation type="journal article" date="2013" name="Genome Announc.">
        <title>Whole-Genome Sequence of the Clinical Strain Corynebacterium argentoratense DSM 44202, Isolated from a Human Throat Specimen.</title>
        <authorList>
            <person name="Bomholt C."/>
            <person name="Glaub A."/>
            <person name="Gravermann K."/>
            <person name="Albersmeier A."/>
            <person name="Brinkrolf K."/>
            <person name="Ruckert C."/>
            <person name="Tauch A."/>
        </authorList>
    </citation>
    <scope>NUCLEOTIDE SEQUENCE [LARGE SCALE GENOMIC DNA]</scope>
    <source>
        <strain evidence="8">DSM 44202</strain>
    </source>
</reference>
<dbReference type="SUPFAM" id="SSF53328">
    <property type="entry name" value="Formyltransferase"/>
    <property type="match status" value="1"/>
</dbReference>
<dbReference type="InterPro" id="IPR001555">
    <property type="entry name" value="GART_AS"/>
</dbReference>
<feature type="binding site" evidence="6">
    <location>
        <begin position="97"/>
        <end position="100"/>
    </location>
    <ligand>
        <name>(6R)-10-formyltetrahydrofolate</name>
        <dbReference type="ChEBI" id="CHEBI:195366"/>
    </ligand>
</feature>
<feature type="site" description="Raises pKa of active site His" evidence="6">
    <location>
        <position position="152"/>
    </location>
</feature>
<evidence type="ECO:0000256" key="6">
    <source>
        <dbReference type="HAMAP-Rule" id="MF_01930"/>
    </source>
</evidence>
<dbReference type="Pfam" id="PF00551">
    <property type="entry name" value="Formyl_trans_N"/>
    <property type="match status" value="1"/>
</dbReference>
<dbReference type="PROSITE" id="PS00373">
    <property type="entry name" value="GART"/>
    <property type="match status" value="1"/>
</dbReference>
<feature type="binding site" evidence="6">
    <location>
        <position position="114"/>
    </location>
    <ligand>
        <name>(6R)-10-formyltetrahydrofolate</name>
        <dbReference type="ChEBI" id="CHEBI:195366"/>
    </ligand>
</feature>
<dbReference type="HOGENOM" id="CLU_038395_1_0_11"/>
<dbReference type="PANTHER" id="PTHR43369:SF2">
    <property type="entry name" value="PHOSPHORIBOSYLGLYCINAMIDE FORMYLTRANSFERASE"/>
    <property type="match status" value="1"/>
</dbReference>
<evidence type="ECO:0000259" key="7">
    <source>
        <dbReference type="Pfam" id="PF00551"/>
    </source>
</evidence>
<dbReference type="Gene3D" id="3.40.50.170">
    <property type="entry name" value="Formyl transferase, N-terminal domain"/>
    <property type="match status" value="1"/>
</dbReference>
<comment type="caution">
    <text evidence="6">Lacks conserved residue(s) required for the propagation of feature annotation.</text>
</comment>
<evidence type="ECO:0000256" key="4">
    <source>
        <dbReference type="ARBA" id="ARBA00038440"/>
    </source>
</evidence>
<sequence>MTNNPEPLRVAVLASGSGSLLQAILNAQDNSYVVVGVFADKPCEAIDRARRHTPRPPIVQVVDFSDFGQARRPQWNNLLADSVAASSPDVVVSAGFMRILGEEFLDRFGGRTINTHPALLPKFPGAHAVRDALAAGAKVTGTTVHYVDAGVDTGPVIEQREVPVHPGDDESTLHERIKTVEREMIVDVLRDFRSLGTRARPGG</sequence>
<dbReference type="STRING" id="1348662.CARG_02770"/>
<dbReference type="UniPathway" id="UPA00074">
    <property type="reaction ID" value="UER00126"/>
</dbReference>
<dbReference type="HAMAP" id="MF_01930">
    <property type="entry name" value="PurN"/>
    <property type="match status" value="1"/>
</dbReference>
<dbReference type="RefSeq" id="WP_020975857.1">
    <property type="nucleotide sequence ID" value="NC_022198.1"/>
</dbReference>
<proteinExistence type="inferred from homology"/>
<comment type="function">
    <text evidence="6">Catalyzes the transfer of a formyl group from 10-formyltetrahydrofolate to 5-phospho-ribosyl-glycinamide (GAR), producing 5-phospho-ribosyl-N-formylglycinamide (FGAR) and tetrahydrofolate.</text>
</comment>
<feature type="active site" description="Proton donor" evidence="6">
    <location>
        <position position="116"/>
    </location>
</feature>
<comment type="similarity">
    <text evidence="4 6">Belongs to the GART family.</text>
</comment>
<gene>
    <name evidence="6" type="primary">purN</name>
    <name evidence="8" type="ORF">CARG_02770</name>
</gene>
<dbReference type="GO" id="GO:0005829">
    <property type="term" value="C:cytosol"/>
    <property type="evidence" value="ECO:0007669"/>
    <property type="project" value="TreeGrafter"/>
</dbReference>
<feature type="domain" description="Formyl transferase N-terminal" evidence="7">
    <location>
        <begin position="9"/>
        <end position="189"/>
    </location>
</feature>
<keyword evidence="9" id="KW-1185">Reference proteome</keyword>
<dbReference type="GO" id="GO:0006189">
    <property type="term" value="P:'de novo' IMP biosynthetic process"/>
    <property type="evidence" value="ECO:0007669"/>
    <property type="project" value="UniProtKB-UniRule"/>
</dbReference>
<dbReference type="NCBIfam" id="TIGR00639">
    <property type="entry name" value="PurN"/>
    <property type="match status" value="1"/>
</dbReference>
<dbReference type="Proteomes" id="UP000016943">
    <property type="component" value="Chromosome"/>
</dbReference>
<organism evidence="8 9">
    <name type="scientific">Corynebacterium argentoratense DSM 44202</name>
    <dbReference type="NCBI Taxonomy" id="1348662"/>
    <lineage>
        <taxon>Bacteria</taxon>
        <taxon>Bacillati</taxon>
        <taxon>Actinomycetota</taxon>
        <taxon>Actinomycetes</taxon>
        <taxon>Mycobacteriales</taxon>
        <taxon>Corynebacteriaceae</taxon>
        <taxon>Corynebacterium</taxon>
    </lineage>
</organism>
<dbReference type="PATRIC" id="fig|1348662.3.peg.543"/>
<dbReference type="InterPro" id="IPR036477">
    <property type="entry name" value="Formyl_transf_N_sf"/>
</dbReference>
<dbReference type="InterPro" id="IPR004607">
    <property type="entry name" value="GART"/>
</dbReference>
<evidence type="ECO:0000256" key="5">
    <source>
        <dbReference type="ARBA" id="ARBA00047664"/>
    </source>
</evidence>
<dbReference type="GeneID" id="78249383"/>
<evidence type="ECO:0000313" key="8">
    <source>
        <dbReference type="EMBL" id="AGU14189.1"/>
    </source>
</evidence>